<evidence type="ECO:0000313" key="3">
    <source>
        <dbReference type="Proteomes" id="UP000619512"/>
    </source>
</evidence>
<dbReference type="Proteomes" id="UP000619512">
    <property type="component" value="Unassembled WGS sequence"/>
</dbReference>
<evidence type="ECO:0000256" key="1">
    <source>
        <dbReference type="SAM" id="Phobius"/>
    </source>
</evidence>
<protein>
    <submittedName>
        <fullName evidence="2">Uncharacterized protein</fullName>
    </submittedName>
</protein>
<reference evidence="2" key="2">
    <citation type="submission" date="2022-12" db="EMBL/GenBank/DDBJ databases">
        <authorList>
            <person name="Sun Q."/>
            <person name="Kim S."/>
        </authorList>
    </citation>
    <scope>NUCLEOTIDE SEQUENCE</scope>
    <source>
        <strain evidence="2">KCTC 12344</strain>
    </source>
</reference>
<feature type="transmembrane region" description="Helical" evidence="1">
    <location>
        <begin position="6"/>
        <end position="22"/>
    </location>
</feature>
<organism evidence="2 3">
    <name type="scientific">Pseudoduganella plicata</name>
    <dbReference type="NCBI Taxonomy" id="321984"/>
    <lineage>
        <taxon>Bacteria</taxon>
        <taxon>Pseudomonadati</taxon>
        <taxon>Pseudomonadota</taxon>
        <taxon>Betaproteobacteria</taxon>
        <taxon>Burkholderiales</taxon>
        <taxon>Oxalobacteraceae</taxon>
        <taxon>Telluria group</taxon>
        <taxon>Pseudoduganella</taxon>
    </lineage>
</organism>
<evidence type="ECO:0000313" key="2">
    <source>
        <dbReference type="EMBL" id="GGY87600.1"/>
    </source>
</evidence>
<keyword evidence="1" id="KW-0472">Membrane</keyword>
<keyword evidence="1" id="KW-1133">Transmembrane helix</keyword>
<reference evidence="2" key="1">
    <citation type="journal article" date="2014" name="Int. J. Syst. Evol. Microbiol.">
        <title>Complete genome sequence of Corynebacterium casei LMG S-19264T (=DSM 44701T), isolated from a smear-ripened cheese.</title>
        <authorList>
            <consortium name="US DOE Joint Genome Institute (JGI-PGF)"/>
            <person name="Walter F."/>
            <person name="Albersmeier A."/>
            <person name="Kalinowski J."/>
            <person name="Ruckert C."/>
        </authorList>
    </citation>
    <scope>NUCLEOTIDE SEQUENCE</scope>
    <source>
        <strain evidence="2">KCTC 12344</strain>
    </source>
</reference>
<comment type="caution">
    <text evidence="2">The sequence shown here is derived from an EMBL/GenBank/DDBJ whole genome shotgun (WGS) entry which is preliminary data.</text>
</comment>
<dbReference type="RefSeq" id="WP_259772418.1">
    <property type="nucleotide sequence ID" value="NZ_BMWW01000003.1"/>
</dbReference>
<name>A0AA88C814_9BURK</name>
<dbReference type="EMBL" id="BMWW01000003">
    <property type="protein sequence ID" value="GGY87600.1"/>
    <property type="molecule type" value="Genomic_DNA"/>
</dbReference>
<sequence>MPTLLTIGIAIATVALIAFEIVSEGRGSRRKLTDHYHEED</sequence>
<proteinExistence type="predicted"/>
<keyword evidence="1" id="KW-0812">Transmembrane</keyword>
<accession>A0AA88C814</accession>
<gene>
    <name evidence="2" type="ORF">GCM10007388_21200</name>
</gene>
<dbReference type="AlphaFoldDB" id="A0AA88C814"/>